<dbReference type="HAMAP" id="MF_01604">
    <property type="entry name" value="Thiamine_kinase"/>
    <property type="match status" value="1"/>
</dbReference>
<name>A0A377NAM5_9GAMM</name>
<dbReference type="GO" id="GO:0006772">
    <property type="term" value="P:thiamine metabolic process"/>
    <property type="evidence" value="ECO:0007669"/>
    <property type="project" value="InterPro"/>
</dbReference>
<feature type="domain" description="Aminoglycoside phosphotransferase" evidence="6">
    <location>
        <begin position="67"/>
        <end position="244"/>
    </location>
</feature>
<dbReference type="InterPro" id="IPR002575">
    <property type="entry name" value="Aminoglycoside_PTrfase"/>
</dbReference>
<dbReference type="PANTHER" id="PTHR40086:SF1">
    <property type="entry name" value="CELL CYCLE REGULATOR CCRZ"/>
    <property type="match status" value="1"/>
</dbReference>
<comment type="catalytic activity">
    <reaction evidence="5">
        <text>thiamine + ATP = thiamine phosphate + ADP + H(+)</text>
        <dbReference type="Rhea" id="RHEA:12012"/>
        <dbReference type="ChEBI" id="CHEBI:15378"/>
        <dbReference type="ChEBI" id="CHEBI:18385"/>
        <dbReference type="ChEBI" id="CHEBI:30616"/>
        <dbReference type="ChEBI" id="CHEBI:37575"/>
        <dbReference type="ChEBI" id="CHEBI:456216"/>
        <dbReference type="EC" id="2.7.1.89"/>
    </reaction>
</comment>
<evidence type="ECO:0000256" key="5">
    <source>
        <dbReference type="HAMAP-Rule" id="MF_01604"/>
    </source>
</evidence>
<dbReference type="Proteomes" id="UP000254304">
    <property type="component" value="Unassembled WGS sequence"/>
</dbReference>
<accession>A0A377NAM5</accession>
<comment type="pathway">
    <text evidence="5">Cofactor biosynthesis; thiamine diphosphate biosynthesis; thiamine phosphate from thiamine: step 1/1.</text>
</comment>
<gene>
    <name evidence="5 7" type="primary">thiK</name>
    <name evidence="7" type="ORF">NCTC12157_01759</name>
</gene>
<dbReference type="Gene3D" id="3.30.200.20">
    <property type="entry name" value="Phosphorylase Kinase, domain 1"/>
    <property type="match status" value="1"/>
</dbReference>
<dbReference type="GO" id="GO:0005524">
    <property type="term" value="F:ATP binding"/>
    <property type="evidence" value="ECO:0007669"/>
    <property type="project" value="UniProtKB-KW"/>
</dbReference>
<sequence>MCGRVTVPSSIKASLEQRLAQQLPAVFSAGCHLSPVVGLTGESWKIEAPGQTLLARMQSADKAALGVNRRREQALLRHVAALNIAPQTRLISPPWLVVTWLSGQPCEPDFFSHRHNLDRLSQRVVELQRLPPSGYRLQLHQQFSRYWQQIDRSRLTADWLRLHQHFMHQSMPQPLKLAVMHMDIHPGNLVDGEQGLRLIDWEYAADGDIALELAALFRGNGWSDEQQQYFLQTYAAAGGYGGHKQTRRLQQQIRRWTPWVEYLMLMWFEVRWQQTGDRQFTDWAQPLRESLFTRAMPGRKHNK</sequence>
<proteinExistence type="inferred from homology"/>
<reference evidence="7 8" key="1">
    <citation type="submission" date="2018-06" db="EMBL/GenBank/DDBJ databases">
        <authorList>
            <consortium name="Pathogen Informatics"/>
            <person name="Doyle S."/>
        </authorList>
    </citation>
    <scope>NUCLEOTIDE SEQUENCE [LARGE SCALE GENOMIC DNA]</scope>
    <source>
        <strain evidence="7 8">NCTC12157</strain>
    </source>
</reference>
<evidence type="ECO:0000259" key="6">
    <source>
        <dbReference type="Pfam" id="PF01636"/>
    </source>
</evidence>
<dbReference type="InterPro" id="IPR014093">
    <property type="entry name" value="Thiamine_kinase"/>
</dbReference>
<protein>
    <recommendedName>
        <fullName evidence="5">Thiamine kinase</fullName>
        <ecNumber evidence="5">2.7.1.89</ecNumber>
    </recommendedName>
</protein>
<dbReference type="Gene3D" id="3.90.1200.10">
    <property type="match status" value="1"/>
</dbReference>
<evidence type="ECO:0000256" key="2">
    <source>
        <dbReference type="ARBA" id="ARBA00022741"/>
    </source>
</evidence>
<keyword evidence="2 5" id="KW-0547">Nucleotide-binding</keyword>
<evidence type="ECO:0000256" key="3">
    <source>
        <dbReference type="ARBA" id="ARBA00022777"/>
    </source>
</evidence>
<dbReference type="GO" id="GO:0019165">
    <property type="term" value="F:thiamine kinase activity"/>
    <property type="evidence" value="ECO:0007669"/>
    <property type="project" value="UniProtKB-UniRule"/>
</dbReference>
<evidence type="ECO:0000256" key="1">
    <source>
        <dbReference type="ARBA" id="ARBA00022679"/>
    </source>
</evidence>
<dbReference type="UniPathway" id="UPA00060">
    <property type="reaction ID" value="UER00596"/>
</dbReference>
<dbReference type="InterPro" id="IPR011009">
    <property type="entry name" value="Kinase-like_dom_sf"/>
</dbReference>
<keyword evidence="3 5" id="KW-0418">Kinase</keyword>
<comment type="function">
    <text evidence="5">Catalyzes the phosphorylation of thiamine to thiamine phosphate.</text>
</comment>
<dbReference type="EC" id="2.7.1.89" evidence="5"/>
<dbReference type="Pfam" id="PF01636">
    <property type="entry name" value="APH"/>
    <property type="match status" value="1"/>
</dbReference>
<dbReference type="InterPro" id="IPR052077">
    <property type="entry name" value="CcrZ_PhaseVar_Mediator"/>
</dbReference>
<keyword evidence="1 5" id="KW-0808">Transferase</keyword>
<evidence type="ECO:0000256" key="4">
    <source>
        <dbReference type="ARBA" id="ARBA00022840"/>
    </source>
</evidence>
<comment type="similarity">
    <text evidence="5">Belongs to the thiamine kinase family.</text>
</comment>
<dbReference type="PROSITE" id="PS51257">
    <property type="entry name" value="PROKAR_LIPOPROTEIN"/>
    <property type="match status" value="1"/>
</dbReference>
<dbReference type="EMBL" id="UGGO01000001">
    <property type="protein sequence ID" value="STQ44053.1"/>
    <property type="molecule type" value="Genomic_DNA"/>
</dbReference>
<dbReference type="AlphaFoldDB" id="A0A377NAM5"/>
<keyword evidence="4 5" id="KW-0067">ATP-binding</keyword>
<organism evidence="7 8">
    <name type="scientific">Ewingella americana</name>
    <dbReference type="NCBI Taxonomy" id="41202"/>
    <lineage>
        <taxon>Bacteria</taxon>
        <taxon>Pseudomonadati</taxon>
        <taxon>Pseudomonadota</taxon>
        <taxon>Gammaproteobacteria</taxon>
        <taxon>Enterobacterales</taxon>
        <taxon>Yersiniaceae</taxon>
        <taxon>Ewingella</taxon>
    </lineage>
</organism>
<dbReference type="SUPFAM" id="SSF56112">
    <property type="entry name" value="Protein kinase-like (PK-like)"/>
    <property type="match status" value="1"/>
</dbReference>
<evidence type="ECO:0000313" key="8">
    <source>
        <dbReference type="Proteomes" id="UP000254304"/>
    </source>
</evidence>
<dbReference type="PANTHER" id="PTHR40086">
    <property type="entry name" value="PHOSPHOTRANSFERASE YTMP-RELATED"/>
    <property type="match status" value="1"/>
</dbReference>
<evidence type="ECO:0000313" key="7">
    <source>
        <dbReference type="EMBL" id="STQ44053.1"/>
    </source>
</evidence>
<dbReference type="GO" id="GO:0009229">
    <property type="term" value="P:thiamine diphosphate biosynthetic process"/>
    <property type="evidence" value="ECO:0007669"/>
    <property type="project" value="UniProtKB-UniRule"/>
</dbReference>